<keyword evidence="2" id="KW-0547">Nucleotide-binding</keyword>
<dbReference type="EC" id="3.6.4.13" evidence="1"/>
<organism evidence="8 9">
    <name type="scientific">Hibiscus syriacus</name>
    <name type="common">Rose of Sharon</name>
    <dbReference type="NCBI Taxonomy" id="106335"/>
    <lineage>
        <taxon>Eukaryota</taxon>
        <taxon>Viridiplantae</taxon>
        <taxon>Streptophyta</taxon>
        <taxon>Embryophyta</taxon>
        <taxon>Tracheophyta</taxon>
        <taxon>Spermatophyta</taxon>
        <taxon>Magnoliopsida</taxon>
        <taxon>eudicotyledons</taxon>
        <taxon>Gunneridae</taxon>
        <taxon>Pentapetalae</taxon>
        <taxon>rosids</taxon>
        <taxon>malvids</taxon>
        <taxon>Malvales</taxon>
        <taxon>Malvaceae</taxon>
        <taxon>Malvoideae</taxon>
        <taxon>Hibiscus</taxon>
    </lineage>
</organism>
<feature type="compositionally biased region" description="Basic residues" evidence="6">
    <location>
        <begin position="531"/>
        <end position="541"/>
    </location>
</feature>
<feature type="region of interest" description="Disordered" evidence="6">
    <location>
        <begin position="337"/>
        <end position="371"/>
    </location>
</feature>
<evidence type="ECO:0000313" key="8">
    <source>
        <dbReference type="EMBL" id="KAE8655786.1"/>
    </source>
</evidence>
<dbReference type="AlphaFoldDB" id="A0A6A2X1L0"/>
<dbReference type="SMART" id="SM00847">
    <property type="entry name" value="HA2"/>
    <property type="match status" value="1"/>
</dbReference>
<dbReference type="Gene3D" id="1.20.120.1080">
    <property type="match status" value="1"/>
</dbReference>
<evidence type="ECO:0000259" key="7">
    <source>
        <dbReference type="SMART" id="SM00847"/>
    </source>
</evidence>
<accession>A0A6A2X1L0</accession>
<evidence type="ECO:0000256" key="6">
    <source>
        <dbReference type="SAM" id="MobiDB-lite"/>
    </source>
</evidence>
<keyword evidence="4" id="KW-0067">ATP-binding</keyword>
<feature type="compositionally biased region" description="Polar residues" evidence="6">
    <location>
        <begin position="516"/>
        <end position="525"/>
    </location>
</feature>
<dbReference type="Pfam" id="PF07717">
    <property type="entry name" value="OB_NTP_bind"/>
    <property type="match status" value="1"/>
</dbReference>
<evidence type="ECO:0000256" key="2">
    <source>
        <dbReference type="ARBA" id="ARBA00022741"/>
    </source>
</evidence>
<comment type="caution">
    <text evidence="8">The sequence shown here is derived from an EMBL/GenBank/DDBJ whole genome shotgun (WGS) entry which is preliminary data.</text>
</comment>
<feature type="region of interest" description="Disordered" evidence="6">
    <location>
        <begin position="497"/>
        <end position="541"/>
    </location>
</feature>
<comment type="catalytic activity">
    <reaction evidence="5">
        <text>ATP + H2O = ADP + phosphate + H(+)</text>
        <dbReference type="Rhea" id="RHEA:13065"/>
        <dbReference type="ChEBI" id="CHEBI:15377"/>
        <dbReference type="ChEBI" id="CHEBI:15378"/>
        <dbReference type="ChEBI" id="CHEBI:30616"/>
        <dbReference type="ChEBI" id="CHEBI:43474"/>
        <dbReference type="ChEBI" id="CHEBI:456216"/>
        <dbReference type="EC" id="3.6.4.13"/>
    </reaction>
</comment>
<protein>
    <recommendedName>
        <fullName evidence="1">RNA helicase</fullName>
        <ecNumber evidence="1">3.6.4.13</ecNumber>
    </recommendedName>
</protein>
<dbReference type="GO" id="GO:0003723">
    <property type="term" value="F:RNA binding"/>
    <property type="evidence" value="ECO:0007669"/>
    <property type="project" value="TreeGrafter"/>
</dbReference>
<evidence type="ECO:0000256" key="4">
    <source>
        <dbReference type="ARBA" id="ARBA00022840"/>
    </source>
</evidence>
<proteinExistence type="predicted"/>
<keyword evidence="9" id="KW-1185">Reference proteome</keyword>
<dbReference type="GO" id="GO:0003724">
    <property type="term" value="F:RNA helicase activity"/>
    <property type="evidence" value="ECO:0007669"/>
    <property type="project" value="UniProtKB-EC"/>
</dbReference>
<evidence type="ECO:0000256" key="3">
    <source>
        <dbReference type="ARBA" id="ARBA00022806"/>
    </source>
</evidence>
<keyword evidence="3 8" id="KW-0347">Helicase</keyword>
<evidence type="ECO:0000256" key="5">
    <source>
        <dbReference type="ARBA" id="ARBA00047984"/>
    </source>
</evidence>
<dbReference type="EMBL" id="VEPZ02001775">
    <property type="protein sequence ID" value="KAE8655786.1"/>
    <property type="molecule type" value="Genomic_DNA"/>
</dbReference>
<dbReference type="InterPro" id="IPR048333">
    <property type="entry name" value="HA2_WH"/>
</dbReference>
<dbReference type="Pfam" id="PF21010">
    <property type="entry name" value="HA2_C"/>
    <property type="match status" value="1"/>
</dbReference>
<dbReference type="InterPro" id="IPR011709">
    <property type="entry name" value="DEAD-box_helicase_OB_fold"/>
</dbReference>
<gene>
    <name evidence="8" type="ORF">F3Y22_tig00117017pilonHSYRG00334</name>
</gene>
<dbReference type="Proteomes" id="UP000436088">
    <property type="component" value="Unassembled WGS sequence"/>
</dbReference>
<dbReference type="PANTHER" id="PTHR18934:SF213">
    <property type="entry name" value="3'-5' RNA HELICASE YTHDC2"/>
    <property type="match status" value="1"/>
</dbReference>
<name>A0A6A2X1L0_HIBSY</name>
<dbReference type="FunFam" id="1.20.120.1080:FF:000011">
    <property type="entry name" value="DExH-box ATP-dependent RNA helicase DExH6"/>
    <property type="match status" value="1"/>
</dbReference>
<dbReference type="Pfam" id="PF04408">
    <property type="entry name" value="WHD_HA2"/>
    <property type="match status" value="1"/>
</dbReference>
<dbReference type="PANTHER" id="PTHR18934">
    <property type="entry name" value="ATP-DEPENDENT RNA HELICASE"/>
    <property type="match status" value="1"/>
</dbReference>
<keyword evidence="3 8" id="KW-0378">Hydrolase</keyword>
<dbReference type="InterPro" id="IPR007502">
    <property type="entry name" value="Helicase-assoc_dom"/>
</dbReference>
<feature type="domain" description="Helicase-associated" evidence="7">
    <location>
        <begin position="77"/>
        <end position="172"/>
    </location>
</feature>
<evidence type="ECO:0000256" key="1">
    <source>
        <dbReference type="ARBA" id="ARBA00012552"/>
    </source>
</evidence>
<dbReference type="GO" id="GO:0005524">
    <property type="term" value="F:ATP binding"/>
    <property type="evidence" value="ECO:0007669"/>
    <property type="project" value="UniProtKB-KW"/>
</dbReference>
<sequence>MGKKKTPIEETSVIRITKILEKFKDAEDEGIYDWLFTSLTCTLQDGGISAKKEPHQKPLEDFLQKTLDPPVSEAVRNAVRVLQDIGAFPQDEELTELGEKLGYLPVHPLTCKMLFFAILMNCLGPALTLACASDFKDPFVLPMRPNERQKAAAARHELAALYGGQSDQLAIIAAFECWKNAKRKGLEGRFCSQYFVSSSTMNLLFGMRKQLQGELIRHGFIPDNVSSCSLNANNRGILHAVLVAGLYPMAGRVLPPKLSKRMIIEAANGSKVRLNTRSVNSKLSPKQSDYLIMYDEITRGDGGVFIRNCTVIGPLPLLFLATEIAVAPIKGNVYGEDYGDDDDDGSDDVDACNTDGDISAVSKSSGKEEKVLSSPDNSVMVVVDRWLSFKSTALDVAQIYCLRERLSEAILFMVNHPGKVLPPALGASVYAIACILSYDGLSGIPEPAESVHSPTSKVHSTDINKHMPGMEDASRSPSRFLLSLVKRSPYDHIAFQKAAKVPEDGDVTNGDEPLSCKQQSPSSAGDDSCKRQRGKRSMSRQ</sequence>
<reference evidence="8" key="1">
    <citation type="submission" date="2019-09" db="EMBL/GenBank/DDBJ databases">
        <title>Draft genome information of white flower Hibiscus syriacus.</title>
        <authorList>
            <person name="Kim Y.-M."/>
        </authorList>
    </citation>
    <scope>NUCLEOTIDE SEQUENCE [LARGE SCALE GENOMIC DNA]</scope>
    <source>
        <strain evidence="8">YM2019G1</strain>
    </source>
</reference>
<evidence type="ECO:0000313" key="9">
    <source>
        <dbReference type="Proteomes" id="UP000436088"/>
    </source>
</evidence>
<feature type="compositionally biased region" description="Acidic residues" evidence="6">
    <location>
        <begin position="337"/>
        <end position="350"/>
    </location>
</feature>